<dbReference type="OrthoDB" id="4062651at2759"/>
<feature type="compositionally biased region" description="Polar residues" evidence="10">
    <location>
        <begin position="51"/>
        <end position="62"/>
    </location>
</feature>
<dbReference type="GO" id="GO:0005524">
    <property type="term" value="F:ATP binding"/>
    <property type="evidence" value="ECO:0007669"/>
    <property type="project" value="UniProtKB-UniRule"/>
</dbReference>
<feature type="domain" description="Protein kinase" evidence="11">
    <location>
        <begin position="96"/>
        <end position="380"/>
    </location>
</feature>
<evidence type="ECO:0000256" key="7">
    <source>
        <dbReference type="ARBA" id="ARBA00022840"/>
    </source>
</evidence>
<feature type="binding site" evidence="8">
    <location>
        <position position="135"/>
    </location>
    <ligand>
        <name>ATP</name>
        <dbReference type="ChEBI" id="CHEBI:30616"/>
    </ligand>
</feature>
<evidence type="ECO:0000259" key="11">
    <source>
        <dbReference type="PROSITE" id="PS50011"/>
    </source>
</evidence>
<keyword evidence="5" id="KW-0418">Kinase</keyword>
<dbReference type="InterPro" id="IPR017441">
    <property type="entry name" value="Protein_kinase_ATP_BS"/>
</dbReference>
<dbReference type="EMBL" id="JABFUD020000020">
    <property type="protein sequence ID" value="KAI5064077.1"/>
    <property type="molecule type" value="Genomic_DNA"/>
</dbReference>
<feature type="region of interest" description="Disordered" evidence="10">
    <location>
        <begin position="29"/>
        <end position="74"/>
    </location>
</feature>
<dbReference type="FunFam" id="1.10.510.10:FF:000258">
    <property type="entry name" value="Probable serine/threonine-protein kinase PBL8"/>
    <property type="match status" value="1"/>
</dbReference>
<dbReference type="Pfam" id="PF00069">
    <property type="entry name" value="Pkinase"/>
    <property type="match status" value="1"/>
</dbReference>
<dbReference type="InterPro" id="IPR008271">
    <property type="entry name" value="Ser/Thr_kinase_AS"/>
</dbReference>
<evidence type="ECO:0000256" key="10">
    <source>
        <dbReference type="SAM" id="MobiDB-lite"/>
    </source>
</evidence>
<dbReference type="InterPro" id="IPR050823">
    <property type="entry name" value="Plant_Ser_Thr_Prot_Kinase"/>
</dbReference>
<dbReference type="Proteomes" id="UP000886520">
    <property type="component" value="Chromosome 20"/>
</dbReference>
<dbReference type="CDD" id="cd14066">
    <property type="entry name" value="STKc_IRAK"/>
    <property type="match status" value="1"/>
</dbReference>
<keyword evidence="13" id="KW-1185">Reference proteome</keyword>
<dbReference type="AlphaFoldDB" id="A0A9D4UAI8"/>
<evidence type="ECO:0000313" key="13">
    <source>
        <dbReference type="Proteomes" id="UP000886520"/>
    </source>
</evidence>
<dbReference type="PROSITE" id="PS00108">
    <property type="entry name" value="PROTEIN_KINASE_ST"/>
    <property type="match status" value="1"/>
</dbReference>
<protein>
    <recommendedName>
        <fullName evidence="1">non-specific serine/threonine protein kinase</fullName>
        <ecNumber evidence="1">2.7.11.1</ecNumber>
    </recommendedName>
</protein>
<evidence type="ECO:0000256" key="4">
    <source>
        <dbReference type="ARBA" id="ARBA00022741"/>
    </source>
</evidence>
<keyword evidence="4 8" id="KW-0547">Nucleotide-binding</keyword>
<dbReference type="PROSITE" id="PS50011">
    <property type="entry name" value="PROTEIN_KINASE_DOM"/>
    <property type="match status" value="1"/>
</dbReference>
<organism evidence="12 13">
    <name type="scientific">Adiantum capillus-veneris</name>
    <name type="common">Maidenhair fern</name>
    <dbReference type="NCBI Taxonomy" id="13818"/>
    <lineage>
        <taxon>Eukaryota</taxon>
        <taxon>Viridiplantae</taxon>
        <taxon>Streptophyta</taxon>
        <taxon>Embryophyta</taxon>
        <taxon>Tracheophyta</taxon>
        <taxon>Polypodiopsida</taxon>
        <taxon>Polypodiidae</taxon>
        <taxon>Polypodiales</taxon>
        <taxon>Pteridineae</taxon>
        <taxon>Pteridaceae</taxon>
        <taxon>Vittarioideae</taxon>
        <taxon>Adiantum</taxon>
    </lineage>
</organism>
<evidence type="ECO:0000256" key="1">
    <source>
        <dbReference type="ARBA" id="ARBA00012513"/>
    </source>
</evidence>
<proteinExistence type="inferred from homology"/>
<evidence type="ECO:0000313" key="12">
    <source>
        <dbReference type="EMBL" id="KAI5064077.1"/>
    </source>
</evidence>
<keyword evidence="6" id="KW-0611">Plant defense</keyword>
<reference evidence="12" key="1">
    <citation type="submission" date="2021-01" db="EMBL/GenBank/DDBJ databases">
        <title>Adiantum capillus-veneris genome.</title>
        <authorList>
            <person name="Fang Y."/>
            <person name="Liao Q."/>
        </authorList>
    </citation>
    <scope>NUCLEOTIDE SEQUENCE</scope>
    <source>
        <strain evidence="12">H3</strain>
        <tissue evidence="12">Leaf</tissue>
    </source>
</reference>
<gene>
    <name evidence="12" type="ORF">GOP47_0020747</name>
</gene>
<sequence>MGNCFGAQVQHVSGLSSVNSAQQASLATLKSAGSGGGIPWEGPQPHGPQDNGGSQEMRQVSASPGLPETGSSGGATSAHYLHPFTYADLKSATRNFRPDSLLGEGGFGSVFKGNIDERTFQPVRAGQGLLIAVKKLNPEGFQGHNEWLAELKFLGTLHHPNLVKLIGYCYEDDHRLLVYEFLSRGSLENHLFGRSRHTLSWANRLKIAIDAARGLTFLHDAQKPVIYRDFKTSNILLDAAFNAKLSDFGLAKDGPTGDKTHVTTRVMGTYGYAAPEYVATGRLTAKSDVYGFGVVLLEILTGKRAVDKNRAGGEQNLVEWATPYLADKRKWSRVLDQRLDGQYSLKGAQKAASLALQCLCQDPKLRPTMKEVLESLEPLLNPKELPKNLPSSTTTQIASSRPRHHPAVPSQDRKVAQTAQQEQKLIFYPKPSSNAFRLPSPQHIAAGKQGSDNVSPYRSPLRVSPMVRQ</sequence>
<keyword evidence="2 9" id="KW-0723">Serine/threonine-protein kinase</keyword>
<accession>A0A9D4UAI8</accession>
<dbReference type="EC" id="2.7.11.1" evidence="1"/>
<comment type="caution">
    <text evidence="12">The sequence shown here is derived from an EMBL/GenBank/DDBJ whole genome shotgun (WGS) entry which is preliminary data.</text>
</comment>
<dbReference type="InterPro" id="IPR011009">
    <property type="entry name" value="Kinase-like_dom_sf"/>
</dbReference>
<evidence type="ECO:0000256" key="8">
    <source>
        <dbReference type="PROSITE-ProRule" id="PRU10141"/>
    </source>
</evidence>
<dbReference type="FunFam" id="3.30.200.20:FF:000228">
    <property type="entry name" value="Serine/threonine-protein kinase BIK1"/>
    <property type="match status" value="1"/>
</dbReference>
<feature type="region of interest" description="Disordered" evidence="10">
    <location>
        <begin position="383"/>
        <end position="469"/>
    </location>
</feature>
<dbReference type="Gene3D" id="1.10.510.10">
    <property type="entry name" value="Transferase(Phosphotransferase) domain 1"/>
    <property type="match status" value="1"/>
</dbReference>
<dbReference type="GO" id="GO:0006952">
    <property type="term" value="P:defense response"/>
    <property type="evidence" value="ECO:0007669"/>
    <property type="project" value="UniProtKB-KW"/>
</dbReference>
<dbReference type="PANTHER" id="PTHR45621">
    <property type="entry name" value="OS01G0588500 PROTEIN-RELATED"/>
    <property type="match status" value="1"/>
</dbReference>
<comment type="similarity">
    <text evidence="9">Belongs to the protein kinase superfamily.</text>
</comment>
<dbReference type="GO" id="GO:0004674">
    <property type="term" value="F:protein serine/threonine kinase activity"/>
    <property type="evidence" value="ECO:0007669"/>
    <property type="project" value="UniProtKB-KW"/>
</dbReference>
<dbReference type="Gene3D" id="3.30.200.20">
    <property type="entry name" value="Phosphorylase Kinase, domain 1"/>
    <property type="match status" value="1"/>
</dbReference>
<name>A0A9D4UAI8_ADICA</name>
<dbReference type="PROSITE" id="PS00107">
    <property type="entry name" value="PROTEIN_KINASE_ATP"/>
    <property type="match status" value="1"/>
</dbReference>
<evidence type="ECO:0000256" key="2">
    <source>
        <dbReference type="ARBA" id="ARBA00022527"/>
    </source>
</evidence>
<evidence type="ECO:0000256" key="9">
    <source>
        <dbReference type="RuleBase" id="RU000304"/>
    </source>
</evidence>
<evidence type="ECO:0000256" key="3">
    <source>
        <dbReference type="ARBA" id="ARBA00022679"/>
    </source>
</evidence>
<keyword evidence="7 8" id="KW-0067">ATP-binding</keyword>
<dbReference type="InterPro" id="IPR000719">
    <property type="entry name" value="Prot_kinase_dom"/>
</dbReference>
<evidence type="ECO:0000256" key="6">
    <source>
        <dbReference type="ARBA" id="ARBA00022821"/>
    </source>
</evidence>
<dbReference type="SUPFAM" id="SSF56112">
    <property type="entry name" value="Protein kinase-like (PK-like)"/>
    <property type="match status" value="1"/>
</dbReference>
<evidence type="ECO:0000256" key="5">
    <source>
        <dbReference type="ARBA" id="ARBA00022777"/>
    </source>
</evidence>
<keyword evidence="3" id="KW-0808">Transferase</keyword>